<dbReference type="Proteomes" id="UP000553632">
    <property type="component" value="Unassembled WGS sequence"/>
</dbReference>
<accession>A0A7J6QZ48</accession>
<gene>
    <name evidence="2" type="ORF">FOZ62_025671</name>
    <name evidence="3" type="ORF">FOZ63_027325</name>
</gene>
<comment type="caution">
    <text evidence="2">The sequence shown here is derived from an EMBL/GenBank/DDBJ whole genome shotgun (WGS) entry which is preliminary data.</text>
</comment>
<organism evidence="2 5">
    <name type="scientific">Perkinsus olseni</name>
    <name type="common">Perkinsus atlanticus</name>
    <dbReference type="NCBI Taxonomy" id="32597"/>
    <lineage>
        <taxon>Eukaryota</taxon>
        <taxon>Sar</taxon>
        <taxon>Alveolata</taxon>
        <taxon>Perkinsozoa</taxon>
        <taxon>Perkinsea</taxon>
        <taxon>Perkinsida</taxon>
        <taxon>Perkinsidae</taxon>
        <taxon>Perkinsus</taxon>
    </lineage>
</organism>
<evidence type="ECO:0000313" key="5">
    <source>
        <dbReference type="Proteomes" id="UP000574390"/>
    </source>
</evidence>
<dbReference type="EMBL" id="JABANO010003059">
    <property type="protein sequence ID" value="KAF4757090.1"/>
    <property type="molecule type" value="Genomic_DNA"/>
</dbReference>
<keyword evidence="4" id="KW-1185">Reference proteome</keyword>
<feature type="compositionally biased region" description="Basic and acidic residues" evidence="1">
    <location>
        <begin position="72"/>
        <end position="88"/>
    </location>
</feature>
<dbReference type="EMBL" id="JABANM010026183">
    <property type="protein sequence ID" value="KAF4713402.1"/>
    <property type="molecule type" value="Genomic_DNA"/>
</dbReference>
<sequence length="222" mass="24439">TMAANDVPPPPAFPPPGLYENKIFGVTDLQASHLMLCYSAAENKTWVEFPCGPVPLSWKPLESIINSGEELPRDTAVKRQRVHDEPKTAKKRRQPVGDGEDIEAARKQYPGRSGRAAGRTKGRKYIPAVPTLLDVVNDEHDYYTGPPLTSPIDVSTPPPRVSSQPDWLPTSQNSMHDTTPRVVHLHTTGTTREEDPFVGAASVTSEESATLQQRLERIVDSL</sequence>
<evidence type="ECO:0000313" key="4">
    <source>
        <dbReference type="Proteomes" id="UP000553632"/>
    </source>
</evidence>
<feature type="compositionally biased region" description="Polar residues" evidence="1">
    <location>
        <begin position="161"/>
        <end position="177"/>
    </location>
</feature>
<feature type="region of interest" description="Disordered" evidence="1">
    <location>
        <begin position="72"/>
        <end position="122"/>
    </location>
</feature>
<dbReference type="AlphaFoldDB" id="A0A7J6QZ48"/>
<feature type="region of interest" description="Disordered" evidence="1">
    <location>
        <begin position="148"/>
        <end position="177"/>
    </location>
</feature>
<reference evidence="4 5" key="1">
    <citation type="submission" date="2020-04" db="EMBL/GenBank/DDBJ databases">
        <title>Perkinsus olseni comparative genomics.</title>
        <authorList>
            <person name="Bogema D.R."/>
        </authorList>
    </citation>
    <scope>NUCLEOTIDE SEQUENCE [LARGE SCALE GENOMIC DNA]</scope>
    <source>
        <strain evidence="2">ATCC PRA-205</strain>
        <strain evidence="3 4">ATCC PRA-207</strain>
    </source>
</reference>
<name>A0A7J6QZ48_PEROL</name>
<evidence type="ECO:0000313" key="3">
    <source>
        <dbReference type="EMBL" id="KAF4757090.1"/>
    </source>
</evidence>
<dbReference type="Proteomes" id="UP000574390">
    <property type="component" value="Unassembled WGS sequence"/>
</dbReference>
<evidence type="ECO:0000313" key="2">
    <source>
        <dbReference type="EMBL" id="KAF4713402.1"/>
    </source>
</evidence>
<evidence type="ECO:0000256" key="1">
    <source>
        <dbReference type="SAM" id="MobiDB-lite"/>
    </source>
</evidence>
<feature type="non-terminal residue" evidence="2">
    <location>
        <position position="222"/>
    </location>
</feature>
<protein>
    <submittedName>
        <fullName evidence="2">Uncharacterized protein</fullName>
    </submittedName>
</protein>
<proteinExistence type="predicted"/>